<dbReference type="NCBIfam" id="TIGR02395">
    <property type="entry name" value="rpoN_sigma"/>
    <property type="match status" value="1"/>
</dbReference>
<dbReference type="Pfam" id="PF00309">
    <property type="entry name" value="Sigma54_AID"/>
    <property type="match status" value="1"/>
</dbReference>
<dbReference type="AlphaFoldDB" id="A0A0K6GUN2"/>
<evidence type="ECO:0000313" key="14">
    <source>
        <dbReference type="Proteomes" id="UP000243535"/>
    </source>
</evidence>
<evidence type="ECO:0000256" key="7">
    <source>
        <dbReference type="ARBA" id="ARBA00023125"/>
    </source>
</evidence>
<dbReference type="GO" id="GO:0006352">
    <property type="term" value="P:DNA-templated transcription initiation"/>
    <property type="evidence" value="ECO:0007669"/>
    <property type="project" value="InterPro"/>
</dbReference>
<dbReference type="PRINTS" id="PR00045">
    <property type="entry name" value="SIGMA54FCT"/>
</dbReference>
<dbReference type="GO" id="GO:0016987">
    <property type="term" value="F:sigma factor activity"/>
    <property type="evidence" value="ECO:0007669"/>
    <property type="project" value="UniProtKB-KW"/>
</dbReference>
<keyword evidence="6 9" id="KW-0731">Sigma factor</keyword>
<reference evidence="14" key="1">
    <citation type="submission" date="2015-08" db="EMBL/GenBank/DDBJ databases">
        <authorList>
            <person name="Varghese N."/>
        </authorList>
    </citation>
    <scope>NUCLEOTIDE SEQUENCE [LARGE SCALE GENOMIC DNA]</scope>
    <source>
        <strain evidence="14">DSM 17901</strain>
    </source>
</reference>
<dbReference type="InterPro" id="IPR007634">
    <property type="entry name" value="RNA_pol_sigma_54_DNA-bd"/>
</dbReference>
<dbReference type="Proteomes" id="UP000243535">
    <property type="component" value="Unassembled WGS sequence"/>
</dbReference>
<keyword evidence="14" id="KW-1185">Reference proteome</keyword>
<dbReference type="Pfam" id="PF04552">
    <property type="entry name" value="Sigma54_DBD"/>
    <property type="match status" value="1"/>
</dbReference>
<keyword evidence="3 9" id="KW-0808">Transferase</keyword>
<dbReference type="OrthoDB" id="9814402at2"/>
<evidence type="ECO:0000256" key="2">
    <source>
        <dbReference type="ARBA" id="ARBA00022478"/>
    </source>
</evidence>
<evidence type="ECO:0000256" key="4">
    <source>
        <dbReference type="ARBA" id="ARBA00022695"/>
    </source>
</evidence>
<evidence type="ECO:0000259" key="11">
    <source>
        <dbReference type="Pfam" id="PF04552"/>
    </source>
</evidence>
<dbReference type="NCBIfam" id="NF004595">
    <property type="entry name" value="PRK05932.1-2"/>
    <property type="match status" value="1"/>
</dbReference>
<dbReference type="PROSITE" id="PS00717">
    <property type="entry name" value="SIGMA54_1"/>
    <property type="match status" value="1"/>
</dbReference>
<sequence>MNAPVIRLESRQQQTLTPRLQQAVRLLQLSSLDFAQEIQQALDTNPFLEPDDDGEEGVGQDLDGMAGMASVAPAEELPVAAPAQDDHSSREDAQWDTETWGSGSGASHGDSDVDMMDLAESTVSLRDHLHRQVNVMPLSERDRLLAAVIVEALDDDGYLRLTLEDLQEMVELDPLPDETEMQTAIRIVQSLEPNGVGARDIRECLLLQVCDIPDEAERALAERIVAHHLEQLAQRDISRMAKALGSTVAAVEAACERVRHLDPRPGWRFGSTAVQFVTPDVIVRKVKGEWQATLNPSAIPKVRLNKVYAELFQSHRESHHGDLASHLQEARWTVRNVEQRFATILRVAEAIVKRQKNFLEYGALAMKPLGLKEIAEELGLHESTVSRVTNNKYLATPAGVFELKYFFSRALPTSSGGACSATAIRGVIKDLIDGEDATNPLSDAEIARLLARQGLQVARRTVTKYRQMMRVPAVEMRRQRV</sequence>
<dbReference type="PIRSF" id="PIRSF000774">
    <property type="entry name" value="RpoN"/>
    <property type="match status" value="1"/>
</dbReference>
<name>A0A0K6GUN2_9NEIS</name>
<dbReference type="STRING" id="375574.GCA_001418035_00880"/>
<feature type="region of interest" description="Disordered" evidence="10">
    <location>
        <begin position="80"/>
        <end position="113"/>
    </location>
</feature>
<dbReference type="RefSeq" id="WP_054285068.1">
    <property type="nucleotide sequence ID" value="NZ_CYHA01000002.1"/>
</dbReference>
<feature type="domain" description="RNA polymerase sigma factor 54 core-binding" evidence="12">
    <location>
        <begin position="115"/>
        <end position="308"/>
    </location>
</feature>
<evidence type="ECO:0000256" key="8">
    <source>
        <dbReference type="ARBA" id="ARBA00023163"/>
    </source>
</evidence>
<evidence type="ECO:0000259" key="12">
    <source>
        <dbReference type="Pfam" id="PF04963"/>
    </source>
</evidence>
<keyword evidence="5 9" id="KW-0805">Transcription regulation</keyword>
<evidence type="ECO:0000256" key="3">
    <source>
        <dbReference type="ARBA" id="ARBA00022679"/>
    </source>
</evidence>
<evidence type="ECO:0000256" key="1">
    <source>
        <dbReference type="ARBA" id="ARBA00008798"/>
    </source>
</evidence>
<dbReference type="PANTHER" id="PTHR32248">
    <property type="entry name" value="RNA POLYMERASE SIGMA-54 FACTOR"/>
    <property type="match status" value="1"/>
</dbReference>
<comment type="function">
    <text evidence="9">Sigma factors are initiation factors that promote the attachment of RNA polymerase to specific initiation sites and are then released.</text>
</comment>
<dbReference type="GO" id="GO:0003677">
    <property type="term" value="F:DNA binding"/>
    <property type="evidence" value="ECO:0007669"/>
    <property type="project" value="UniProtKB-KW"/>
</dbReference>
<dbReference type="GO" id="GO:0016779">
    <property type="term" value="F:nucleotidyltransferase activity"/>
    <property type="evidence" value="ECO:0007669"/>
    <property type="project" value="UniProtKB-KW"/>
</dbReference>
<accession>A0A0K6GUN2</accession>
<feature type="compositionally biased region" description="Basic and acidic residues" evidence="10">
    <location>
        <begin position="84"/>
        <end position="93"/>
    </location>
</feature>
<dbReference type="Gene3D" id="1.10.10.60">
    <property type="entry name" value="Homeodomain-like"/>
    <property type="match status" value="1"/>
</dbReference>
<keyword evidence="7 9" id="KW-0238">DNA-binding</keyword>
<dbReference type="InterPro" id="IPR038709">
    <property type="entry name" value="RpoN_core-bd_sf"/>
</dbReference>
<dbReference type="PROSITE" id="PS00718">
    <property type="entry name" value="SIGMA54_2"/>
    <property type="match status" value="1"/>
</dbReference>
<dbReference type="InterPro" id="IPR000394">
    <property type="entry name" value="RNA_pol_sigma_54"/>
</dbReference>
<feature type="domain" description="RNA polymerase sigma factor 54 DNA-binding" evidence="11">
    <location>
        <begin position="324"/>
        <end position="479"/>
    </location>
</feature>
<keyword evidence="4 9" id="KW-0548">Nucleotidyltransferase</keyword>
<dbReference type="NCBIfam" id="NF009118">
    <property type="entry name" value="PRK12469.1"/>
    <property type="match status" value="1"/>
</dbReference>
<evidence type="ECO:0000256" key="5">
    <source>
        <dbReference type="ARBA" id="ARBA00023015"/>
    </source>
</evidence>
<evidence type="ECO:0000313" key="13">
    <source>
        <dbReference type="EMBL" id="CUA82222.1"/>
    </source>
</evidence>
<dbReference type="EMBL" id="CYHA01000002">
    <property type="protein sequence ID" value="CUA82222.1"/>
    <property type="molecule type" value="Genomic_DNA"/>
</dbReference>
<dbReference type="Gene3D" id="1.10.10.1330">
    <property type="entry name" value="RNA polymerase sigma-54 factor, core-binding domain"/>
    <property type="match status" value="1"/>
</dbReference>
<dbReference type="GO" id="GO:0000428">
    <property type="term" value="C:DNA-directed RNA polymerase complex"/>
    <property type="evidence" value="ECO:0007669"/>
    <property type="project" value="UniProtKB-KW"/>
</dbReference>
<comment type="similarity">
    <text evidence="1 9">Belongs to the sigma-54 factor family.</text>
</comment>
<dbReference type="InterPro" id="IPR007046">
    <property type="entry name" value="RNA_pol_sigma_54_core-bd"/>
</dbReference>
<keyword evidence="2 9" id="KW-0240">DNA-directed RNA polymerase</keyword>
<evidence type="ECO:0000256" key="10">
    <source>
        <dbReference type="SAM" id="MobiDB-lite"/>
    </source>
</evidence>
<proteinExistence type="inferred from homology"/>
<evidence type="ECO:0000256" key="9">
    <source>
        <dbReference type="PIRNR" id="PIRNR000774"/>
    </source>
</evidence>
<organism evidence="13 14">
    <name type="scientific">Gulbenkiania indica</name>
    <dbReference type="NCBI Taxonomy" id="375574"/>
    <lineage>
        <taxon>Bacteria</taxon>
        <taxon>Pseudomonadati</taxon>
        <taxon>Pseudomonadota</taxon>
        <taxon>Betaproteobacteria</taxon>
        <taxon>Neisseriales</taxon>
        <taxon>Chromobacteriaceae</taxon>
        <taxon>Gulbenkiania</taxon>
    </lineage>
</organism>
<evidence type="ECO:0000256" key="6">
    <source>
        <dbReference type="ARBA" id="ARBA00023082"/>
    </source>
</evidence>
<dbReference type="PROSITE" id="PS50044">
    <property type="entry name" value="SIGMA54_3"/>
    <property type="match status" value="1"/>
</dbReference>
<gene>
    <name evidence="13" type="ORF">Ga0061063_1087</name>
</gene>
<protein>
    <recommendedName>
        <fullName evidence="9">RNA polymerase sigma-54 factor</fullName>
    </recommendedName>
</protein>
<keyword evidence="8 9" id="KW-0804">Transcription</keyword>
<dbReference type="GO" id="GO:0001216">
    <property type="term" value="F:DNA-binding transcription activator activity"/>
    <property type="evidence" value="ECO:0007669"/>
    <property type="project" value="InterPro"/>
</dbReference>
<dbReference type="Pfam" id="PF04963">
    <property type="entry name" value="Sigma54_CBD"/>
    <property type="match status" value="1"/>
</dbReference>
<dbReference type="PANTHER" id="PTHR32248:SF4">
    <property type="entry name" value="RNA POLYMERASE SIGMA-54 FACTOR"/>
    <property type="match status" value="1"/>
</dbReference>